<dbReference type="SUPFAM" id="SSF54373">
    <property type="entry name" value="FAD-linked reductases, C-terminal domain"/>
    <property type="match status" value="1"/>
</dbReference>
<evidence type="ECO:0000313" key="17">
    <source>
        <dbReference type="Proteomes" id="UP000297890"/>
    </source>
</evidence>
<dbReference type="Gene3D" id="3.30.9.90">
    <property type="match status" value="1"/>
</dbReference>
<dbReference type="InterPro" id="IPR036188">
    <property type="entry name" value="FAD/NAD-bd_sf"/>
</dbReference>
<dbReference type="OrthoDB" id="9766632at2"/>
<dbReference type="Pfam" id="PF01494">
    <property type="entry name" value="FAD_binding_3"/>
    <property type="match status" value="1"/>
</dbReference>
<name>A0A4Z0FC36_9GAMM</name>
<comment type="function">
    <text evidence="2 14">Accepts electrons from ETF and reduces ubiquinone.</text>
</comment>
<evidence type="ECO:0000256" key="12">
    <source>
        <dbReference type="ARBA" id="ARBA00023075"/>
    </source>
</evidence>
<evidence type="ECO:0000256" key="1">
    <source>
        <dbReference type="ARBA" id="ARBA00001974"/>
    </source>
</evidence>
<evidence type="ECO:0000256" key="5">
    <source>
        <dbReference type="ARBA" id="ARBA00022630"/>
    </source>
</evidence>
<dbReference type="GO" id="GO:0051539">
    <property type="term" value="F:4 iron, 4 sulfur cluster binding"/>
    <property type="evidence" value="ECO:0007669"/>
    <property type="project" value="UniProtKB-UniRule"/>
</dbReference>
<keyword evidence="3 14" id="KW-0813">Transport</keyword>
<gene>
    <name evidence="16" type="ORF">E4680_02260</name>
</gene>
<keyword evidence="8 14" id="KW-0249">Electron transport</keyword>
<evidence type="ECO:0000256" key="7">
    <source>
        <dbReference type="ARBA" id="ARBA00022827"/>
    </source>
</evidence>
<dbReference type="PANTHER" id="PTHR10617">
    <property type="entry name" value="ELECTRON TRANSFER FLAVOPROTEIN-UBIQUINONE OXIDOREDUCTASE"/>
    <property type="match status" value="1"/>
</dbReference>
<evidence type="ECO:0000256" key="8">
    <source>
        <dbReference type="ARBA" id="ARBA00022982"/>
    </source>
</evidence>
<keyword evidence="17" id="KW-1185">Reference proteome</keyword>
<dbReference type="GO" id="GO:0071949">
    <property type="term" value="F:FAD binding"/>
    <property type="evidence" value="ECO:0007669"/>
    <property type="project" value="InterPro"/>
</dbReference>
<feature type="domain" description="4Fe-4S ferredoxin-type" evidence="15">
    <location>
        <begin position="510"/>
        <end position="539"/>
    </location>
</feature>
<keyword evidence="11 14" id="KW-0411">Iron-sulfur</keyword>
<organism evidence="16 17">
    <name type="scientific">Candidatus Macondimonas diazotrophica</name>
    <dbReference type="NCBI Taxonomy" id="2305248"/>
    <lineage>
        <taxon>Bacteria</taxon>
        <taxon>Pseudomonadati</taxon>
        <taxon>Pseudomonadota</taxon>
        <taxon>Gammaproteobacteria</taxon>
        <taxon>Chromatiales</taxon>
        <taxon>Ectothiorhodospiraceae</taxon>
        <taxon>Candidatus Macondimonas</taxon>
    </lineage>
</organism>
<comment type="caution">
    <text evidence="16">The sequence shown here is derived from an EMBL/GenBank/DDBJ whole genome shotgun (WGS) entry which is preliminary data.</text>
</comment>
<evidence type="ECO:0000256" key="3">
    <source>
        <dbReference type="ARBA" id="ARBA00022448"/>
    </source>
</evidence>
<dbReference type="Gene3D" id="3.30.70.20">
    <property type="match status" value="1"/>
</dbReference>
<dbReference type="Pfam" id="PF21162">
    <property type="entry name" value="ETFQO_UQ-bd"/>
    <property type="match status" value="1"/>
</dbReference>
<dbReference type="SUPFAM" id="SSF51905">
    <property type="entry name" value="FAD/NAD(P)-binding domain"/>
    <property type="match status" value="1"/>
</dbReference>
<sequence length="550" mass="60449">MEREVMEFDVVIVGAGPAGLSCACRILQMAEQAGQEIEVCVVEKGSELGAHSLSGAIFEPTALNELFPDWKERGAPLNVPVSHDEMYFLLSEQRSVLTPNALLPKPMHNEGNYVISLGQLVRWLGDQAEAMGANIFPGYAAADVIYDDKGTVCGVVTGDMGVSKKGEPKDSYTPGVELRAKYTVFAEGCRGHLGKRLMQQFDLRSDCDVQHYGIGLKEIWEIDPAKHKPGLVVHTAGWPMDTRTEGGGFLYHWEDNKVLCGYIIALDYKNPYLFPFKEFQRWKTHPAIRETLEGGKRISYGARAVNKGGLNSLPKLTFPGGMMVGCEAGFLNPAKIKGNHTAMKTGMLAGEAIVEALTAGDTGGQDLVSYEEKVKNSWVWEELYKSRNWTPALHKFGVLMGAPFQFIDQNIAGGKLPFTLHANTADYAELKMASDSKPIDYPKPDGVISFDLPSSVYLSGTNHEEDQPVHLTLKDPEVPIGQNLPVYDEPAQRYCPAGVYEVVKDDDGKPRFQINAQNCVHCKTCDIKDPAQNINWVTPEGGGGPNYMIM</sequence>
<evidence type="ECO:0000256" key="6">
    <source>
        <dbReference type="ARBA" id="ARBA00022723"/>
    </source>
</evidence>
<dbReference type="EC" id="1.5.5.1" evidence="14"/>
<evidence type="ECO:0000256" key="14">
    <source>
        <dbReference type="RuleBase" id="RU366068"/>
    </source>
</evidence>
<keyword evidence="10 14" id="KW-0408">Iron</keyword>
<dbReference type="InterPro" id="IPR049398">
    <property type="entry name" value="ETF-QO/FixC_UQ-bd"/>
</dbReference>
<protein>
    <recommendedName>
        <fullName evidence="14">Electron transfer flavoprotein-ubiquinone oxidoreductase</fullName>
        <shortName evidence="14">ETF-QO</shortName>
        <ecNumber evidence="14">1.5.5.1</ecNumber>
    </recommendedName>
</protein>
<dbReference type="PRINTS" id="PR00420">
    <property type="entry name" value="RNGMNOXGNASE"/>
</dbReference>
<dbReference type="PROSITE" id="PS51379">
    <property type="entry name" value="4FE4S_FER_2"/>
    <property type="match status" value="1"/>
</dbReference>
<dbReference type="PANTHER" id="PTHR10617:SF107">
    <property type="entry name" value="ELECTRON TRANSFER FLAVOPROTEIN-UBIQUINONE OXIDOREDUCTASE, MITOCHONDRIAL"/>
    <property type="match status" value="1"/>
</dbReference>
<keyword evidence="9 14" id="KW-0560">Oxidoreductase</keyword>
<proteinExistence type="predicted"/>
<evidence type="ECO:0000313" key="16">
    <source>
        <dbReference type="EMBL" id="TFZ83821.1"/>
    </source>
</evidence>
<comment type="cofactor">
    <cofactor evidence="1 14">
        <name>FAD</name>
        <dbReference type="ChEBI" id="CHEBI:57692"/>
    </cofactor>
</comment>
<dbReference type="Pfam" id="PF05187">
    <property type="entry name" value="Fer4_ETF_QO"/>
    <property type="match status" value="1"/>
</dbReference>
<reference evidence="16 17" key="1">
    <citation type="journal article" date="2019" name="ISME J.">
        <title>Candidatus Macondimonas diazotrophica, a novel gammaproteobacterial genus dominating crude-oil-contaminated coastal sediments.</title>
        <authorList>
            <person name="Karthikeyan S."/>
            <person name="Konstantinidis K."/>
        </authorList>
    </citation>
    <scope>NUCLEOTIDE SEQUENCE [LARGE SCALE GENOMIC DNA]</scope>
    <source>
        <strain evidence="16 17">KTK01</strain>
    </source>
</reference>
<dbReference type="GO" id="GO:0046872">
    <property type="term" value="F:metal ion binding"/>
    <property type="evidence" value="ECO:0007669"/>
    <property type="project" value="UniProtKB-KW"/>
</dbReference>
<dbReference type="PROSITE" id="PS51257">
    <property type="entry name" value="PROKAR_LIPOPROTEIN"/>
    <property type="match status" value="1"/>
</dbReference>
<evidence type="ECO:0000259" key="15">
    <source>
        <dbReference type="PROSITE" id="PS51379"/>
    </source>
</evidence>
<evidence type="ECO:0000256" key="4">
    <source>
        <dbReference type="ARBA" id="ARBA00022485"/>
    </source>
</evidence>
<keyword evidence="6 14" id="KW-0479">Metal-binding</keyword>
<dbReference type="InterPro" id="IPR007859">
    <property type="entry name" value="ETF-QO/FixX_C"/>
</dbReference>
<keyword evidence="4" id="KW-0004">4Fe-4S</keyword>
<dbReference type="GO" id="GO:0004174">
    <property type="term" value="F:electron-transferring-flavoprotein dehydrogenase activity"/>
    <property type="evidence" value="ECO:0007669"/>
    <property type="project" value="UniProtKB-UniRule"/>
</dbReference>
<keyword evidence="5 14" id="KW-0285">Flavoprotein</keyword>
<dbReference type="Gene3D" id="3.50.50.60">
    <property type="entry name" value="FAD/NAD(P)-binding domain"/>
    <property type="match status" value="1"/>
</dbReference>
<dbReference type="FunFam" id="3.30.70.20:FF:000012">
    <property type="entry name" value="Electron transfer flavoprotein-ubiquinone oxidoreductase, mitochondrial"/>
    <property type="match status" value="1"/>
</dbReference>
<accession>A0A4Z0FC36</accession>
<keyword evidence="7 14" id="KW-0274">FAD</keyword>
<dbReference type="Proteomes" id="UP000297890">
    <property type="component" value="Unassembled WGS sequence"/>
</dbReference>
<evidence type="ECO:0000256" key="10">
    <source>
        <dbReference type="ARBA" id="ARBA00023004"/>
    </source>
</evidence>
<evidence type="ECO:0000256" key="9">
    <source>
        <dbReference type="ARBA" id="ARBA00023002"/>
    </source>
</evidence>
<dbReference type="InterPro" id="IPR040156">
    <property type="entry name" value="ETF-QO"/>
</dbReference>
<dbReference type="AlphaFoldDB" id="A0A4Z0FC36"/>
<dbReference type="EMBL" id="SRIO01000002">
    <property type="protein sequence ID" value="TFZ83821.1"/>
    <property type="molecule type" value="Genomic_DNA"/>
</dbReference>
<evidence type="ECO:0000256" key="13">
    <source>
        <dbReference type="ARBA" id="ARBA00052682"/>
    </source>
</evidence>
<evidence type="ECO:0000256" key="2">
    <source>
        <dbReference type="ARBA" id="ARBA00002819"/>
    </source>
</evidence>
<evidence type="ECO:0000256" key="11">
    <source>
        <dbReference type="ARBA" id="ARBA00023014"/>
    </source>
</evidence>
<dbReference type="InterPro" id="IPR002938">
    <property type="entry name" value="FAD-bd"/>
</dbReference>
<comment type="catalytic activity">
    <reaction evidence="13 14">
        <text>a ubiquinone + reduced [electron-transfer flavoprotein] = a ubiquinol + oxidized [electron-transfer flavoprotein] + H(+)</text>
        <dbReference type="Rhea" id="RHEA:24052"/>
        <dbReference type="Rhea" id="RHEA-COMP:9565"/>
        <dbReference type="Rhea" id="RHEA-COMP:9566"/>
        <dbReference type="Rhea" id="RHEA-COMP:10685"/>
        <dbReference type="Rhea" id="RHEA-COMP:10686"/>
        <dbReference type="ChEBI" id="CHEBI:15378"/>
        <dbReference type="ChEBI" id="CHEBI:16389"/>
        <dbReference type="ChEBI" id="CHEBI:17976"/>
        <dbReference type="ChEBI" id="CHEBI:57692"/>
        <dbReference type="ChEBI" id="CHEBI:58307"/>
        <dbReference type="EC" id="1.5.5.1"/>
    </reaction>
</comment>
<dbReference type="SUPFAM" id="SSF54862">
    <property type="entry name" value="4Fe-4S ferredoxins"/>
    <property type="match status" value="1"/>
</dbReference>
<comment type="cofactor">
    <cofactor evidence="14">
        <name>[4Fe-4S] cluster</name>
        <dbReference type="ChEBI" id="CHEBI:49883"/>
    </cofactor>
    <text evidence="14">Binds 1 [4Fe-4S] cluster.</text>
</comment>
<dbReference type="InterPro" id="IPR017896">
    <property type="entry name" value="4Fe4S_Fe-S-bd"/>
</dbReference>
<keyword evidence="12 14" id="KW-0830">Ubiquinone</keyword>